<evidence type="ECO:0000256" key="5">
    <source>
        <dbReference type="ARBA" id="ARBA00023034"/>
    </source>
</evidence>
<evidence type="ECO:0000256" key="9">
    <source>
        <dbReference type="RuleBase" id="RU366065"/>
    </source>
</evidence>
<dbReference type="PANTHER" id="PTHR23249:SF15">
    <property type="entry name" value="TRAFFICKING PROTEIN PARTICLE COMPLEX SUBUNIT 4"/>
    <property type="match status" value="1"/>
</dbReference>
<dbReference type="Gene3D" id="3.30.450.70">
    <property type="match status" value="1"/>
</dbReference>
<organism evidence="10">
    <name type="scientific">Wuchereria bancrofti</name>
    <dbReference type="NCBI Taxonomy" id="6293"/>
    <lineage>
        <taxon>Eukaryota</taxon>
        <taxon>Metazoa</taxon>
        <taxon>Ecdysozoa</taxon>
        <taxon>Nematoda</taxon>
        <taxon>Chromadorea</taxon>
        <taxon>Rhabditida</taxon>
        <taxon>Spirurina</taxon>
        <taxon>Spiruromorpha</taxon>
        <taxon>Filarioidea</taxon>
        <taxon>Onchocercidae</taxon>
        <taxon>Wuchereria</taxon>
    </lineage>
</organism>
<keyword evidence="5 9" id="KW-0333">Golgi apparatus</keyword>
<keyword evidence="4 9" id="KW-0931">ER-Golgi transport</keyword>
<evidence type="ECO:0000256" key="2">
    <source>
        <dbReference type="ARBA" id="ARBA00022448"/>
    </source>
</evidence>
<dbReference type="AlphaFoldDB" id="A0A1I8EVY2"/>
<comment type="similarity">
    <text evidence="6">Belongs to the TRAPP small subunits family. TRAPPC4 subfamily.</text>
</comment>
<name>A0A1I8EVY2_WUCBA</name>
<dbReference type="GO" id="GO:0030008">
    <property type="term" value="C:TRAPP complex"/>
    <property type="evidence" value="ECO:0007669"/>
    <property type="project" value="UniProtKB-UniRule"/>
</dbReference>
<comment type="subunit">
    <text evidence="9">Part of the multisubunit transport protein particle (TRAPP) complex.</text>
</comment>
<keyword evidence="2 9" id="KW-0813">Transport</keyword>
<comment type="subcellular location">
    <subcellularLocation>
        <location evidence="9">Endoplasmic reticulum</location>
    </subcellularLocation>
    <subcellularLocation>
        <location evidence="9">Golgi apparatus</location>
        <location evidence="9">cis-Golgi network</location>
    </subcellularLocation>
    <subcellularLocation>
        <location evidence="1">Golgi apparatus</location>
    </subcellularLocation>
</comment>
<proteinExistence type="inferred from homology"/>
<dbReference type="SMART" id="SM01399">
    <property type="entry name" value="Sybindin"/>
    <property type="match status" value="1"/>
</dbReference>
<dbReference type="GO" id="GO:0005794">
    <property type="term" value="C:Golgi apparatus"/>
    <property type="evidence" value="ECO:0007669"/>
    <property type="project" value="UniProtKB-SubCell"/>
</dbReference>
<dbReference type="GO" id="GO:0006888">
    <property type="term" value="P:endoplasmic reticulum to Golgi vesicle-mediated transport"/>
    <property type="evidence" value="ECO:0007669"/>
    <property type="project" value="UniProtKB-UniRule"/>
</dbReference>
<dbReference type="SUPFAM" id="SSF64356">
    <property type="entry name" value="SNARE-like"/>
    <property type="match status" value="1"/>
</dbReference>
<sequence length="152" mass="17364">MRNYRLYCYQSTTGVKFVVVGSLSLSSGVDGLLRRIYELYADFALKNPFYSIDMPIRCQRFDDAIRCLIERQDKFSQKGYIVLSNGSVIKSDGELENDELLAVNVKKMLSIGEPLVHVVGKIEKMTIAYPEHNLEIVRSGKYVFIVKKKTNN</sequence>
<evidence type="ECO:0000256" key="7">
    <source>
        <dbReference type="ARBA" id="ARBA00046052"/>
    </source>
</evidence>
<comment type="function">
    <text evidence="7">Core component of the TRAPP complexes which has a function of guanine nucleotide exchange factor activity for Rab1 GTPase. Plays a role in vesicular transport from endoplasmic reticulum to Golgi and autophagy. May play a role in dendrite postsynaptic membrane trafficking.</text>
</comment>
<evidence type="ECO:0000256" key="8">
    <source>
        <dbReference type="ARBA" id="ARBA00046941"/>
    </source>
</evidence>
<dbReference type="InterPro" id="IPR007233">
    <property type="entry name" value="TRAPPC"/>
</dbReference>
<reference evidence="10" key="1">
    <citation type="submission" date="2016-11" db="UniProtKB">
        <authorList>
            <consortium name="WormBaseParasite"/>
        </authorList>
    </citation>
    <scope>IDENTIFICATION</scope>
    <source>
        <strain evidence="10">pt0022</strain>
    </source>
</reference>
<evidence type="ECO:0000256" key="6">
    <source>
        <dbReference type="ARBA" id="ARBA00038179"/>
    </source>
</evidence>
<accession>A0A1I8EVY2</accession>
<keyword evidence="3 9" id="KW-0256">Endoplasmic reticulum</keyword>
<evidence type="ECO:0000256" key="1">
    <source>
        <dbReference type="ARBA" id="ARBA00004555"/>
    </source>
</evidence>
<dbReference type="STRING" id="6293.A0A1I8EVY2"/>
<comment type="subunit">
    <text evidence="8">Component of the multisubunit TRAPP (transport protein particle) complex, which includes at least TRAPPC2, TRAPPC2L, TRAPPC3, TRAPPC3L, TRAPPC4, TRAPPC5, TRAPPC8, TRAPPC9, TRAPPC10, TRAPPC11 and TRAPPC12. Interacts with SDC2.</text>
</comment>
<dbReference type="PANTHER" id="PTHR23249">
    <property type="entry name" value="TRAFFICKING PROTEIN PARTICLE COMPLEX SUBUNIT"/>
    <property type="match status" value="1"/>
</dbReference>
<protein>
    <recommendedName>
        <fullName evidence="9">Trafficking protein particle complex subunit</fullName>
    </recommendedName>
</protein>
<dbReference type="GO" id="GO:0005783">
    <property type="term" value="C:endoplasmic reticulum"/>
    <property type="evidence" value="ECO:0007669"/>
    <property type="project" value="UniProtKB-SubCell"/>
</dbReference>
<evidence type="ECO:0000256" key="3">
    <source>
        <dbReference type="ARBA" id="ARBA00022824"/>
    </source>
</evidence>
<dbReference type="InterPro" id="IPR011012">
    <property type="entry name" value="Longin-like_dom_sf"/>
</dbReference>
<evidence type="ECO:0000256" key="4">
    <source>
        <dbReference type="ARBA" id="ARBA00022892"/>
    </source>
</evidence>
<dbReference type="Pfam" id="PF04099">
    <property type="entry name" value="Sybindin"/>
    <property type="match status" value="1"/>
</dbReference>
<evidence type="ECO:0000313" key="10">
    <source>
        <dbReference type="WBParaSite" id="maker-PairedContig_5357-snap-gene-0.4-mRNA-1"/>
    </source>
</evidence>
<dbReference type="WBParaSite" id="maker-PairedContig_5357-snap-gene-0.4-mRNA-1">
    <property type="protein sequence ID" value="maker-PairedContig_5357-snap-gene-0.4-mRNA-1"/>
    <property type="gene ID" value="maker-PairedContig_5357-snap-gene-0.4"/>
</dbReference>